<accession>A0A291LI78</accession>
<evidence type="ECO:0000313" key="1">
    <source>
        <dbReference type="EMBL" id="ATI20251.1"/>
    </source>
</evidence>
<name>A0A291LI78_9PEZI</name>
<keyword evidence="1" id="KW-0496">Mitochondrion</keyword>
<gene>
    <name evidence="1" type="primary">orf99</name>
</gene>
<sequence>MACRCFSFNELSWTLLQGVLLSCYWYPYWWSSSPTSSSENHMIPSSQESCQCYGSRTRGSSALSLLSTCYTPLSVTGFARTRVTPFMSEDKYDALQITP</sequence>
<organism evidence="1">
    <name type="scientific">Juglanconis oblonga</name>
    <dbReference type="NCBI Taxonomy" id="1940568"/>
    <lineage>
        <taxon>Eukaryota</taxon>
        <taxon>Fungi</taxon>
        <taxon>Dikarya</taxon>
        <taxon>Ascomycota</taxon>
        <taxon>Pezizomycotina</taxon>
        <taxon>Sordariomycetes</taxon>
        <taxon>Sordariomycetidae</taxon>
        <taxon>Diaporthales</taxon>
        <taxon>Juglanconidaceae</taxon>
        <taxon>Juglanconis</taxon>
    </lineage>
</organism>
<protein>
    <submittedName>
        <fullName evidence="1">Uncharacterized protein</fullName>
    </submittedName>
</protein>
<geneLocation type="mitochondrion" evidence="1"/>
<reference evidence="1" key="1">
    <citation type="submission" date="2017-02" db="EMBL/GenBank/DDBJ databases">
        <title>Fungal Comparative Genomics of Melanconis species and Ophiognomonia clavigignenti-juglandacearum at Different Phylogenetic Distances.</title>
        <authorList>
            <person name="Demers J.E."/>
            <person name="Castlebury L.A."/>
        </authorList>
    </citation>
    <scope>NUCLEOTIDE SEQUENCE</scope>
    <source>
        <strain evidence="1">AR4414</strain>
    </source>
</reference>
<dbReference type="AlphaFoldDB" id="A0A291LI78"/>
<dbReference type="EMBL" id="KY575054">
    <property type="protein sequence ID" value="ATI20251.1"/>
    <property type="molecule type" value="Genomic_DNA"/>
</dbReference>
<dbReference type="PROSITE" id="PS51257">
    <property type="entry name" value="PROKAR_LIPOPROTEIN"/>
    <property type="match status" value="1"/>
</dbReference>
<proteinExistence type="predicted"/>